<dbReference type="AlphaFoldDB" id="A0AAV1ECW2"/>
<reference evidence="9" key="1">
    <citation type="submission" date="2023-03" db="EMBL/GenBank/DDBJ databases">
        <authorList>
            <person name="Julca I."/>
        </authorList>
    </citation>
    <scope>NUCLEOTIDE SEQUENCE</scope>
</reference>
<feature type="region of interest" description="Disordered" evidence="7">
    <location>
        <begin position="53"/>
        <end position="113"/>
    </location>
</feature>
<feature type="coiled-coil region" evidence="6">
    <location>
        <begin position="350"/>
        <end position="377"/>
    </location>
</feature>
<evidence type="ECO:0000313" key="10">
    <source>
        <dbReference type="Proteomes" id="UP001161247"/>
    </source>
</evidence>
<dbReference type="GO" id="GO:0005634">
    <property type="term" value="C:nucleus"/>
    <property type="evidence" value="ECO:0007669"/>
    <property type="project" value="UniProtKB-SubCell"/>
</dbReference>
<evidence type="ECO:0000256" key="4">
    <source>
        <dbReference type="ARBA" id="ARBA00023163"/>
    </source>
</evidence>
<evidence type="ECO:0000313" key="9">
    <source>
        <dbReference type="EMBL" id="CAI9117428.1"/>
    </source>
</evidence>
<keyword evidence="3" id="KW-0238">DNA-binding</keyword>
<dbReference type="GO" id="GO:0046983">
    <property type="term" value="F:protein dimerization activity"/>
    <property type="evidence" value="ECO:0007669"/>
    <property type="project" value="InterPro"/>
</dbReference>
<feature type="compositionally biased region" description="Low complexity" evidence="7">
    <location>
        <begin position="229"/>
        <end position="238"/>
    </location>
</feature>
<evidence type="ECO:0000256" key="7">
    <source>
        <dbReference type="SAM" id="MobiDB-lite"/>
    </source>
</evidence>
<feature type="region of interest" description="Disordered" evidence="7">
    <location>
        <begin position="219"/>
        <end position="238"/>
    </location>
</feature>
<dbReference type="Gene3D" id="4.10.280.10">
    <property type="entry name" value="Helix-loop-helix DNA-binding domain"/>
    <property type="match status" value="1"/>
</dbReference>
<evidence type="ECO:0000256" key="2">
    <source>
        <dbReference type="ARBA" id="ARBA00023015"/>
    </source>
</evidence>
<feature type="domain" description="BHLH" evidence="8">
    <location>
        <begin position="310"/>
        <end position="360"/>
    </location>
</feature>
<gene>
    <name evidence="9" type="ORF">OLC1_LOCUS23490</name>
</gene>
<feature type="compositionally biased region" description="Low complexity" evidence="7">
    <location>
        <begin position="1"/>
        <end position="14"/>
    </location>
</feature>
<evidence type="ECO:0000256" key="5">
    <source>
        <dbReference type="ARBA" id="ARBA00023242"/>
    </source>
</evidence>
<dbReference type="InterPro" id="IPR036638">
    <property type="entry name" value="HLH_DNA-bd_sf"/>
</dbReference>
<dbReference type="GO" id="GO:0000981">
    <property type="term" value="F:DNA-binding transcription factor activity, RNA polymerase II-specific"/>
    <property type="evidence" value="ECO:0007669"/>
    <property type="project" value="TreeGrafter"/>
</dbReference>
<keyword evidence="5" id="KW-0539">Nucleus</keyword>
<evidence type="ECO:0000259" key="8">
    <source>
        <dbReference type="PROSITE" id="PS50888"/>
    </source>
</evidence>
<dbReference type="InterPro" id="IPR045239">
    <property type="entry name" value="bHLH95_bHLH"/>
</dbReference>
<dbReference type="Proteomes" id="UP001161247">
    <property type="component" value="Chromosome 9"/>
</dbReference>
<evidence type="ECO:0000256" key="1">
    <source>
        <dbReference type="ARBA" id="ARBA00004123"/>
    </source>
</evidence>
<keyword evidence="10" id="KW-1185">Reference proteome</keyword>
<keyword evidence="6" id="KW-0175">Coiled coil</keyword>
<name>A0AAV1ECW2_OLDCO</name>
<comment type="subcellular location">
    <subcellularLocation>
        <location evidence="1">Nucleus</location>
    </subcellularLocation>
</comment>
<evidence type="ECO:0000256" key="3">
    <source>
        <dbReference type="ARBA" id="ARBA00023125"/>
    </source>
</evidence>
<dbReference type="InterPro" id="IPR011598">
    <property type="entry name" value="bHLH_dom"/>
</dbReference>
<dbReference type="Pfam" id="PF00010">
    <property type="entry name" value="HLH"/>
    <property type="match status" value="1"/>
</dbReference>
<protein>
    <submittedName>
        <fullName evidence="9">OLC1v1018826C1</fullName>
    </submittedName>
</protein>
<dbReference type="GO" id="GO:0000978">
    <property type="term" value="F:RNA polymerase II cis-regulatory region sequence-specific DNA binding"/>
    <property type="evidence" value="ECO:0007669"/>
    <property type="project" value="TreeGrafter"/>
</dbReference>
<proteinExistence type="predicted"/>
<sequence>MYPSSTSSSSQGSLGPNGGTNSSNTSGLIRYGSAPSSLLATTVDSIMNPVTRDYSSLGSHRQAHLQMGPSPTHHHTTPSSRLFFPSSEATSSPLAGESSGKNSNGNGDGGGLQRAYVMKHEENFFGGGAAAGMVGCSSNNGINNAPPPQPTLFRHSSSPAGFLNQLAHAACTSNDDNGFSSARARGVSRLNSQLSFTRQEALSQISEENENVASVHNHAENGKRKSTHSYGGAESYGGSSWEDSNTIMFSMGPAKRSKSMSNEMIAGLNRTESQFQFGMPETMLEMASMDKLLNIPEDSVPCKIRAKRGCATHPRSIAERERRTRISGKLKKLQDLVPNMDKQTSYADMLDLAVQHIKGLQNQVQKLNKELDNCTCGCRRPQNGSGEEKS</sequence>
<dbReference type="PROSITE" id="PS50888">
    <property type="entry name" value="BHLH"/>
    <property type="match status" value="1"/>
</dbReference>
<keyword evidence="4" id="KW-0804">Transcription</keyword>
<accession>A0AAV1ECW2</accession>
<dbReference type="SUPFAM" id="SSF47459">
    <property type="entry name" value="HLH, helix-loop-helix DNA-binding domain"/>
    <property type="match status" value="1"/>
</dbReference>
<feature type="compositionally biased region" description="Low complexity" evidence="7">
    <location>
        <begin position="96"/>
        <end position="105"/>
    </location>
</feature>
<dbReference type="PANTHER" id="PTHR16223">
    <property type="entry name" value="TRANSCRIPTION FACTOR BHLH83-RELATED"/>
    <property type="match status" value="1"/>
</dbReference>
<dbReference type="FunFam" id="4.10.280.10:FF:000021">
    <property type="entry name" value="Transcription factor bHLH130 family"/>
    <property type="match status" value="1"/>
</dbReference>
<feature type="region of interest" description="Disordered" evidence="7">
    <location>
        <begin position="1"/>
        <end position="31"/>
    </location>
</feature>
<dbReference type="SMART" id="SM00353">
    <property type="entry name" value="HLH"/>
    <property type="match status" value="1"/>
</dbReference>
<dbReference type="PANTHER" id="PTHR16223:SF177">
    <property type="entry name" value="TRANSCRIPTION FACTOR BHLH129"/>
    <property type="match status" value="1"/>
</dbReference>
<dbReference type="CDD" id="cd11393">
    <property type="entry name" value="bHLH_AtbHLH_like"/>
    <property type="match status" value="1"/>
</dbReference>
<keyword evidence="2" id="KW-0805">Transcription regulation</keyword>
<dbReference type="InterPro" id="IPR045843">
    <property type="entry name" value="IND-like"/>
</dbReference>
<evidence type="ECO:0000256" key="6">
    <source>
        <dbReference type="SAM" id="Coils"/>
    </source>
</evidence>
<organism evidence="9 10">
    <name type="scientific">Oldenlandia corymbosa var. corymbosa</name>
    <dbReference type="NCBI Taxonomy" id="529605"/>
    <lineage>
        <taxon>Eukaryota</taxon>
        <taxon>Viridiplantae</taxon>
        <taxon>Streptophyta</taxon>
        <taxon>Embryophyta</taxon>
        <taxon>Tracheophyta</taxon>
        <taxon>Spermatophyta</taxon>
        <taxon>Magnoliopsida</taxon>
        <taxon>eudicotyledons</taxon>
        <taxon>Gunneridae</taxon>
        <taxon>Pentapetalae</taxon>
        <taxon>asterids</taxon>
        <taxon>lamiids</taxon>
        <taxon>Gentianales</taxon>
        <taxon>Rubiaceae</taxon>
        <taxon>Rubioideae</taxon>
        <taxon>Spermacoceae</taxon>
        <taxon>Hedyotis-Oldenlandia complex</taxon>
        <taxon>Oldenlandia</taxon>
    </lineage>
</organism>
<dbReference type="EMBL" id="OX459126">
    <property type="protein sequence ID" value="CAI9117428.1"/>
    <property type="molecule type" value="Genomic_DNA"/>
</dbReference>